<feature type="compositionally biased region" description="Basic and acidic residues" evidence="1">
    <location>
        <begin position="85"/>
        <end position="97"/>
    </location>
</feature>
<name>A0ABY6GAC7_9BURK</name>
<gene>
    <name evidence="2" type="ORF">M9799_15550</name>
</gene>
<dbReference type="EMBL" id="CP106881">
    <property type="protein sequence ID" value="UYG51454.1"/>
    <property type="molecule type" value="Genomic_DNA"/>
</dbReference>
<dbReference type="Proteomes" id="UP001162800">
    <property type="component" value="Chromosome"/>
</dbReference>
<evidence type="ECO:0000313" key="3">
    <source>
        <dbReference type="Proteomes" id="UP001162800"/>
    </source>
</evidence>
<evidence type="ECO:0000256" key="1">
    <source>
        <dbReference type="SAM" id="MobiDB-lite"/>
    </source>
</evidence>
<dbReference type="RefSeq" id="WP_231042229.1">
    <property type="nucleotide sequence ID" value="NZ_CP106881.1"/>
</dbReference>
<reference evidence="2" key="1">
    <citation type="submission" date="2022-09" db="EMBL/GenBank/DDBJ databases">
        <title>The complete genome of Acidovorax sp. 5MLIR.</title>
        <authorList>
            <person name="Liu L."/>
            <person name="Yue J."/>
            <person name="Yang F."/>
            <person name="Yuan J."/>
            <person name="Li L."/>
        </authorList>
    </citation>
    <scope>NUCLEOTIDE SEQUENCE</scope>
    <source>
        <strain evidence="2">5MLIR</strain>
    </source>
</reference>
<accession>A0ABY6GAC7</accession>
<protein>
    <submittedName>
        <fullName evidence="2">Uncharacterized protein</fullName>
    </submittedName>
</protein>
<feature type="region of interest" description="Disordered" evidence="1">
    <location>
        <begin position="85"/>
        <end position="106"/>
    </location>
</feature>
<keyword evidence="3" id="KW-1185">Reference proteome</keyword>
<proteinExistence type="predicted"/>
<sequence>MNLPIQRQGPSSAWSGVRVEAGDTPARSAAAAGPGDISATDRAIAHGFFVAVGDGTQKQALAREAAACREAMTSALGAALLAAERSGHRPAETDAKKTPGTRPQATPAVVAAEVARQEKSLAAVLKSAFGKVADRAGDEMRRSWPKLMEKGVEFGLRKMTSVALQLGPGVEPQIADELAKIALPWVVSGAVNVGMAMKSHIEGLLERAAPSASPTR</sequence>
<organism evidence="2 3">
    <name type="scientific">Comamonas endophytica</name>
    <dbReference type="NCBI Taxonomy" id="2949090"/>
    <lineage>
        <taxon>Bacteria</taxon>
        <taxon>Pseudomonadati</taxon>
        <taxon>Pseudomonadota</taxon>
        <taxon>Betaproteobacteria</taxon>
        <taxon>Burkholderiales</taxon>
        <taxon>Comamonadaceae</taxon>
        <taxon>Comamonas</taxon>
    </lineage>
</organism>
<evidence type="ECO:0000313" key="2">
    <source>
        <dbReference type="EMBL" id="UYG51454.1"/>
    </source>
</evidence>